<organism evidence="7 8">
    <name type="scientific">Klebsormidium nitens</name>
    <name type="common">Green alga</name>
    <name type="synonym">Ulothrix nitens</name>
    <dbReference type="NCBI Taxonomy" id="105231"/>
    <lineage>
        <taxon>Eukaryota</taxon>
        <taxon>Viridiplantae</taxon>
        <taxon>Streptophyta</taxon>
        <taxon>Klebsormidiophyceae</taxon>
        <taxon>Klebsormidiales</taxon>
        <taxon>Klebsormidiaceae</taxon>
        <taxon>Klebsormidium</taxon>
    </lineage>
</organism>
<keyword evidence="8" id="KW-1185">Reference proteome</keyword>
<keyword evidence="5 6" id="KW-0472">Membrane</keyword>
<evidence type="ECO:0000313" key="7">
    <source>
        <dbReference type="EMBL" id="GAQ80035.1"/>
    </source>
</evidence>
<dbReference type="OMA" id="FMLVWDM"/>
<dbReference type="GO" id="GO:0055085">
    <property type="term" value="P:transmembrane transport"/>
    <property type="evidence" value="ECO:0000318"/>
    <property type="project" value="GO_Central"/>
</dbReference>
<gene>
    <name evidence="7" type="ORF">KFL_000440360</name>
</gene>
<evidence type="ECO:0000256" key="5">
    <source>
        <dbReference type="ARBA" id="ARBA00023136"/>
    </source>
</evidence>
<dbReference type="STRING" id="105231.A0A1Y1HN17"/>
<keyword evidence="3 6" id="KW-0812">Transmembrane</keyword>
<evidence type="ECO:0000256" key="4">
    <source>
        <dbReference type="ARBA" id="ARBA00022989"/>
    </source>
</evidence>
<dbReference type="PANTHER" id="PTHR21716">
    <property type="entry name" value="TRANSMEMBRANE PROTEIN"/>
    <property type="match status" value="1"/>
</dbReference>
<feature type="transmembrane region" description="Helical" evidence="6">
    <location>
        <begin position="142"/>
        <end position="162"/>
    </location>
</feature>
<dbReference type="GO" id="GO:0016020">
    <property type="term" value="C:membrane"/>
    <property type="evidence" value="ECO:0007669"/>
    <property type="project" value="UniProtKB-SubCell"/>
</dbReference>
<evidence type="ECO:0000256" key="2">
    <source>
        <dbReference type="ARBA" id="ARBA00009773"/>
    </source>
</evidence>
<evidence type="ECO:0000256" key="3">
    <source>
        <dbReference type="ARBA" id="ARBA00022692"/>
    </source>
</evidence>
<accession>A0A1Y1HN17</accession>
<feature type="transmembrane region" description="Helical" evidence="6">
    <location>
        <begin position="412"/>
        <end position="437"/>
    </location>
</feature>
<dbReference type="PANTHER" id="PTHR21716:SF62">
    <property type="entry name" value="TRANSPORT PROTEIN YDBI-RELATED"/>
    <property type="match status" value="1"/>
</dbReference>
<protein>
    <recommendedName>
        <fullName evidence="9">AI-2E family transporter</fullName>
    </recommendedName>
</protein>
<evidence type="ECO:0008006" key="9">
    <source>
        <dbReference type="Google" id="ProtNLM"/>
    </source>
</evidence>
<feature type="transmembrane region" description="Helical" evidence="6">
    <location>
        <begin position="377"/>
        <end position="405"/>
    </location>
</feature>
<dbReference type="OrthoDB" id="531865at2759"/>
<dbReference type="Proteomes" id="UP000054558">
    <property type="component" value="Unassembled WGS sequence"/>
</dbReference>
<evidence type="ECO:0000313" key="8">
    <source>
        <dbReference type="Proteomes" id="UP000054558"/>
    </source>
</evidence>
<evidence type="ECO:0000256" key="1">
    <source>
        <dbReference type="ARBA" id="ARBA00004141"/>
    </source>
</evidence>
<dbReference type="EMBL" id="DF236993">
    <property type="protein sequence ID" value="GAQ80035.1"/>
    <property type="molecule type" value="Genomic_DNA"/>
</dbReference>
<keyword evidence="4 6" id="KW-1133">Transmembrane helix</keyword>
<dbReference type="InterPro" id="IPR002549">
    <property type="entry name" value="AI-2E-like"/>
</dbReference>
<name>A0A1Y1HN17_KLENI</name>
<sequence>MAAQTVLGGSQALPFGISNAGGESGRPSTSISANALGRQPFIQDLQASRSFQSFKRARSARIHGLGSSPLRQNKKHKHCTIRAQVTDTNSPASSNPTAVTFQAKLDAPSGTLSNFTSVLQELPVKKIAIWAIVIGASYQMRAFLGVSMGTFILAFIGNALVAEVEKVLPGRRKLVVVIMYAVIVSLLVTIGVFAVPRVMHEAADIINRIQQNENPYNLFSDKVSVIVGEDVVEQVERFLLMVFNPTDAQHKVLDISVAGDRAARSKALERVVKDYSGVLIQSITVALTATSRFVLSCAVSLLFSFMIVWDLPTLQRGAKSLRESRLSAVYEEIAPAVATFGRLFGKALQAQSAIAVVNTLLTGLGCLFLRLPGVLGLSIVVFICSFVPVAGVFLSTIPIGLVALAEYGAFQLLLVIAMVVVTHAIEAYVLNPVIYSAHLKLHPLLVLAVLVFAEHTLGVWGLLIAVPLAVFFIEYVVNRTPMEIEEGESLKAEGMVKANVANRPWPAA</sequence>
<dbReference type="Pfam" id="PF01594">
    <property type="entry name" value="AI-2E_transport"/>
    <property type="match status" value="1"/>
</dbReference>
<comment type="similarity">
    <text evidence="2">Belongs to the autoinducer-2 exporter (AI-2E) (TC 2.A.86) family.</text>
</comment>
<feature type="transmembrane region" description="Helical" evidence="6">
    <location>
        <begin position="352"/>
        <end position="371"/>
    </location>
</feature>
<reference evidence="7 8" key="1">
    <citation type="journal article" date="2014" name="Nat. Commun.">
        <title>Klebsormidium flaccidum genome reveals primary factors for plant terrestrial adaptation.</title>
        <authorList>
            <person name="Hori K."/>
            <person name="Maruyama F."/>
            <person name="Fujisawa T."/>
            <person name="Togashi T."/>
            <person name="Yamamoto N."/>
            <person name="Seo M."/>
            <person name="Sato S."/>
            <person name="Yamada T."/>
            <person name="Mori H."/>
            <person name="Tajima N."/>
            <person name="Moriyama T."/>
            <person name="Ikeuchi M."/>
            <person name="Watanabe M."/>
            <person name="Wada H."/>
            <person name="Kobayashi K."/>
            <person name="Saito M."/>
            <person name="Masuda T."/>
            <person name="Sasaki-Sekimoto Y."/>
            <person name="Mashiguchi K."/>
            <person name="Awai K."/>
            <person name="Shimojima M."/>
            <person name="Masuda S."/>
            <person name="Iwai M."/>
            <person name="Nobusawa T."/>
            <person name="Narise T."/>
            <person name="Kondo S."/>
            <person name="Saito H."/>
            <person name="Sato R."/>
            <person name="Murakawa M."/>
            <person name="Ihara Y."/>
            <person name="Oshima-Yamada Y."/>
            <person name="Ohtaka K."/>
            <person name="Satoh M."/>
            <person name="Sonobe K."/>
            <person name="Ishii M."/>
            <person name="Ohtani R."/>
            <person name="Kanamori-Sato M."/>
            <person name="Honoki R."/>
            <person name="Miyazaki D."/>
            <person name="Mochizuki H."/>
            <person name="Umetsu J."/>
            <person name="Higashi K."/>
            <person name="Shibata D."/>
            <person name="Kamiya Y."/>
            <person name="Sato N."/>
            <person name="Nakamura Y."/>
            <person name="Tabata S."/>
            <person name="Ida S."/>
            <person name="Kurokawa K."/>
            <person name="Ohta H."/>
        </authorList>
    </citation>
    <scope>NUCLEOTIDE SEQUENCE [LARGE SCALE GENOMIC DNA]</scope>
    <source>
        <strain evidence="7 8">NIES-2285</strain>
    </source>
</reference>
<feature type="transmembrane region" description="Helical" evidence="6">
    <location>
        <begin position="174"/>
        <end position="195"/>
    </location>
</feature>
<evidence type="ECO:0000256" key="6">
    <source>
        <dbReference type="SAM" id="Phobius"/>
    </source>
</evidence>
<proteinExistence type="inferred from homology"/>
<dbReference type="AlphaFoldDB" id="A0A1Y1HN17"/>
<comment type="subcellular location">
    <subcellularLocation>
        <location evidence="1">Membrane</location>
        <topology evidence="1">Multi-pass membrane protein</topology>
    </subcellularLocation>
</comment>
<feature type="transmembrane region" description="Helical" evidence="6">
    <location>
        <begin position="457"/>
        <end position="477"/>
    </location>
</feature>